<reference evidence="1 2" key="1">
    <citation type="submission" date="2018-08" db="EMBL/GenBank/DDBJ databases">
        <title>Sequencing the genomes of 1000 actinobacteria strains.</title>
        <authorList>
            <person name="Klenk H.-P."/>
        </authorList>
    </citation>
    <scope>NUCLEOTIDE SEQUENCE [LARGE SCALE GENOMIC DNA]</scope>
    <source>
        <strain evidence="1 2">DSM 43927</strain>
    </source>
</reference>
<protein>
    <submittedName>
        <fullName evidence="1">Xylose isomerase-like TIM barrel protein</fullName>
    </submittedName>
</protein>
<dbReference type="AlphaFoldDB" id="A0A3D9SPT5"/>
<keyword evidence="2" id="KW-1185">Reference proteome</keyword>
<dbReference type="OrthoDB" id="9785907at2"/>
<dbReference type="Proteomes" id="UP000256661">
    <property type="component" value="Unassembled WGS sequence"/>
</dbReference>
<organism evidence="1 2">
    <name type="scientific">Thermomonospora umbrina</name>
    <dbReference type="NCBI Taxonomy" id="111806"/>
    <lineage>
        <taxon>Bacteria</taxon>
        <taxon>Bacillati</taxon>
        <taxon>Actinomycetota</taxon>
        <taxon>Actinomycetes</taxon>
        <taxon>Streptosporangiales</taxon>
        <taxon>Thermomonosporaceae</taxon>
        <taxon>Thermomonospora</taxon>
    </lineage>
</organism>
<proteinExistence type="predicted"/>
<dbReference type="RefSeq" id="WP_116023486.1">
    <property type="nucleotide sequence ID" value="NZ_QTTT01000001.1"/>
</dbReference>
<gene>
    <name evidence="1" type="ORF">DFJ69_3452</name>
</gene>
<dbReference type="NCBIfam" id="NF035939">
    <property type="entry name" value="TIM_EboE"/>
    <property type="match status" value="1"/>
</dbReference>
<evidence type="ECO:0000313" key="2">
    <source>
        <dbReference type="Proteomes" id="UP000256661"/>
    </source>
</evidence>
<dbReference type="InterPro" id="IPR036237">
    <property type="entry name" value="Xyl_isomerase-like_sf"/>
</dbReference>
<accession>A0A3D9SPT5</accession>
<dbReference type="SUPFAM" id="SSF51658">
    <property type="entry name" value="Xylose isomerase-like"/>
    <property type="match status" value="1"/>
</dbReference>
<evidence type="ECO:0000313" key="1">
    <source>
        <dbReference type="EMBL" id="REE97972.1"/>
    </source>
</evidence>
<dbReference type="EMBL" id="QTTT01000001">
    <property type="protein sequence ID" value="REE97972.1"/>
    <property type="molecule type" value="Genomic_DNA"/>
</dbReference>
<dbReference type="GO" id="GO:0016853">
    <property type="term" value="F:isomerase activity"/>
    <property type="evidence" value="ECO:0007669"/>
    <property type="project" value="UniProtKB-KW"/>
</dbReference>
<name>A0A3D9SPT5_9ACTN</name>
<comment type="caution">
    <text evidence="1">The sequence shown here is derived from an EMBL/GenBank/DDBJ whole genome shotgun (WGS) entry which is preliminary data.</text>
</comment>
<dbReference type="Gene3D" id="3.20.20.150">
    <property type="entry name" value="Divalent-metal-dependent TIM barrel enzymes"/>
    <property type="match status" value="1"/>
</dbReference>
<keyword evidence="1" id="KW-0413">Isomerase</keyword>
<sequence>MRFRHRDGTLVHVAYCTNVHPAEDLDGVIAQFTRYARPVRERLGLARLGVGLWLARPVADTLTADPGELLRLKRAIDRAGLEVVTLNGFPYEGFGGEVVKHDVYHPDWTRPERMRYTLDLARILIRLLPDDVTRGSISTLPLAWRDPWSPAQEELAARRQDRLNRELTALSSATGRTIRVGFEPEPGCLVESTGQAADHLLGGTRFLGVCLDACHLAVGFEDPAEAVDRLTDADLPIIKLQASCALEADRPRDPAQRKALAGFVEPRFLHQARERDVPAGADDLDAALDGGLPGDHEWRVHFHVPLHAEPDGPLRSTRPVLDGTLRTLFGGDRALTDHVEVETYTWDVLPGRPKTKEALVEGIAAELAWTRDRLVRLGLSEET</sequence>